<name>A0A076G7K5_9CAUD</name>
<keyword evidence="2" id="KW-0378">Hydrolase</keyword>
<dbReference type="InterPro" id="IPR050742">
    <property type="entry name" value="Helicase_Restrict-Modif_Enz"/>
</dbReference>
<dbReference type="InterPro" id="IPR014001">
    <property type="entry name" value="Helicase_ATP-bd"/>
</dbReference>
<organism evidence="2">
    <name type="scientific">Pseudoalteromonas phage B8b</name>
    <dbReference type="NCBI Taxonomy" id="1506997"/>
    <lineage>
        <taxon>Viruses</taxon>
        <taxon>Duplodnaviria</taxon>
        <taxon>Heunggongvirae</taxon>
        <taxon>Uroviricota</taxon>
        <taxon>Caudoviricetes</taxon>
    </lineage>
</organism>
<dbReference type="PANTHER" id="PTHR47396">
    <property type="entry name" value="TYPE I RESTRICTION ENZYME ECOKI R PROTEIN"/>
    <property type="match status" value="1"/>
</dbReference>
<dbReference type="GO" id="GO:0016787">
    <property type="term" value="F:hydrolase activity"/>
    <property type="evidence" value="ECO:0007669"/>
    <property type="project" value="InterPro"/>
</dbReference>
<dbReference type="SMART" id="SM00490">
    <property type="entry name" value="HELICc"/>
    <property type="match status" value="1"/>
</dbReference>
<dbReference type="CDD" id="cd18799">
    <property type="entry name" value="SF2_C_EcoAI-like"/>
    <property type="match status" value="1"/>
</dbReference>
<dbReference type="Gene3D" id="3.40.50.300">
    <property type="entry name" value="P-loop containing nucleotide triphosphate hydrolases"/>
    <property type="match status" value="2"/>
</dbReference>
<dbReference type="GO" id="GO:0005524">
    <property type="term" value="F:ATP binding"/>
    <property type="evidence" value="ECO:0007669"/>
    <property type="project" value="InterPro"/>
</dbReference>
<feature type="domain" description="Helicase C-terminal" evidence="1">
    <location>
        <begin position="242"/>
        <end position="386"/>
    </location>
</feature>
<keyword evidence="2" id="KW-0347">Helicase</keyword>
<sequence length="556" mass="62670">MAITLRPHQLAAASDIEMLWAQGYENVVSVLPTGAGKTILMAEMARRELLSGGLVVIFAHRDVLLGQISDALCLMNLPHSFITSNTTRREICDQHVENYGKTFKDDRARIVVCSVDTFYRRDLSVLAPMVTKWFMDETHHLLDNSKWHKCIDPLINAKGLGVTATPIRADKKGLGRCADGVFDAMTVGATMHELIEQGMLSPYRVYTPPSRINMSMVNVTASGDYNQKQLAAATDRSEITGDAVSHYLKLAKGKQAIAFTVNIDHGAHVAEQFRKAGITAVNLSSKTKAKERNEKIAAFRRGEIKVLVNCDLFGEGFDVPSVECVIMLRKTESYSLFKQQFGRGLRIIDGKEFGILIDHVGNVEHFMHEFALNYPHEDPPWSLDRPKKKRNKAQELDRVVSRVCPDCFARYVPSTHNKHQCPYCHHEETKEEELDALKKFQAKKGDLVEMNIDFINQLMSERAKVDRSPEEVKRYMANAPAVARHSAVANHTKRLNAQTVLRDKIQRWCIVRAGMLGLDVPATQREFELKFGINILKAQVLSERETNELIEKMNNG</sequence>
<dbReference type="Pfam" id="PF00271">
    <property type="entry name" value="Helicase_C"/>
    <property type="match status" value="1"/>
</dbReference>
<dbReference type="InterPro" id="IPR027417">
    <property type="entry name" value="P-loop_NTPase"/>
</dbReference>
<keyword evidence="2" id="KW-0547">Nucleotide-binding</keyword>
<dbReference type="EMBL" id="KJ944830">
    <property type="protein sequence ID" value="AII27472.1"/>
    <property type="molecule type" value="Genomic_DNA"/>
</dbReference>
<dbReference type="InterPro" id="IPR006935">
    <property type="entry name" value="Helicase/UvrB_N"/>
</dbReference>
<dbReference type="SUPFAM" id="SSF52540">
    <property type="entry name" value="P-loop containing nucleoside triphosphate hydrolases"/>
    <property type="match status" value="1"/>
</dbReference>
<proteinExistence type="predicted"/>
<dbReference type="PROSITE" id="PS51194">
    <property type="entry name" value="HELICASE_CTER"/>
    <property type="match status" value="1"/>
</dbReference>
<dbReference type="GO" id="GO:0004386">
    <property type="term" value="F:helicase activity"/>
    <property type="evidence" value="ECO:0007669"/>
    <property type="project" value="UniProtKB-KW"/>
</dbReference>
<evidence type="ECO:0000313" key="2">
    <source>
        <dbReference type="EMBL" id="AII27472.1"/>
    </source>
</evidence>
<dbReference type="InterPro" id="IPR001650">
    <property type="entry name" value="Helicase_C-like"/>
</dbReference>
<dbReference type="SMART" id="SM00487">
    <property type="entry name" value="DEXDc"/>
    <property type="match status" value="1"/>
</dbReference>
<evidence type="ECO:0000259" key="1">
    <source>
        <dbReference type="PROSITE" id="PS51194"/>
    </source>
</evidence>
<dbReference type="GO" id="GO:0003677">
    <property type="term" value="F:DNA binding"/>
    <property type="evidence" value="ECO:0007669"/>
    <property type="project" value="InterPro"/>
</dbReference>
<accession>A0A076G7K5</accession>
<dbReference type="PANTHER" id="PTHR47396:SF1">
    <property type="entry name" value="ATP-DEPENDENT HELICASE IRC3-RELATED"/>
    <property type="match status" value="1"/>
</dbReference>
<reference evidence="2" key="1">
    <citation type="journal article" date="2015" name="PLoS ONE">
        <title>Life-style and genome structure of marine pseudoalteromonas siphovirus b8b isolated from the northwestern mediterranean sea.</title>
        <authorList>
            <person name="Lara E."/>
            <person name="Holmfeldt K."/>
            <person name="Solonenko N."/>
            <person name="Sa E.L."/>
            <person name="Ignacio-Espinoza J.C."/>
            <person name="Cornejo-Castillo F.M."/>
            <person name="Verberkmoes N.C."/>
            <person name="Vaque D."/>
            <person name="Sullivan M.B."/>
            <person name="Acinas S.G."/>
        </authorList>
    </citation>
    <scope>NUCLEOTIDE SEQUENCE [LARGE SCALE GENOMIC DNA]</scope>
</reference>
<dbReference type="Pfam" id="PF04851">
    <property type="entry name" value="ResIII"/>
    <property type="match status" value="1"/>
</dbReference>
<keyword evidence="2" id="KW-0067">ATP-binding</keyword>
<protein>
    <submittedName>
        <fullName evidence="2">Helicase</fullName>
    </submittedName>
</protein>
<gene>
    <name evidence="2" type="ORF">B8b_021</name>
</gene>